<evidence type="ECO:0000259" key="2">
    <source>
        <dbReference type="Pfam" id="PF08174"/>
    </source>
</evidence>
<feature type="domain" description="Anillin homology" evidence="2">
    <location>
        <begin position="1"/>
        <end position="43"/>
    </location>
</feature>
<dbReference type="Pfam" id="PF08174">
    <property type="entry name" value="Anillin"/>
    <property type="match status" value="1"/>
</dbReference>
<feature type="non-terminal residue" evidence="3">
    <location>
        <position position="68"/>
    </location>
</feature>
<proteinExistence type="predicted"/>
<dbReference type="InterPro" id="IPR012966">
    <property type="entry name" value="AHD"/>
</dbReference>
<reference evidence="3 4" key="1">
    <citation type="submission" date="2024-05" db="EMBL/GenBank/DDBJ databases">
        <title>Genome sequencing and assembly of Indian major carp, Cirrhinus mrigala (Hamilton, 1822).</title>
        <authorList>
            <person name="Mohindra V."/>
            <person name="Chowdhury L.M."/>
            <person name="Lal K."/>
            <person name="Jena J.K."/>
        </authorList>
    </citation>
    <scope>NUCLEOTIDE SEQUENCE [LARGE SCALE GENOMIC DNA]</scope>
    <source>
        <strain evidence="3">CM1030</strain>
        <tissue evidence="3">Blood</tissue>
    </source>
</reference>
<keyword evidence="4" id="KW-1185">Reference proteome</keyword>
<feature type="region of interest" description="Disordered" evidence="1">
    <location>
        <begin position="46"/>
        <end position="68"/>
    </location>
</feature>
<dbReference type="AlphaFoldDB" id="A0ABD0R397"/>
<sequence>NEAGPGFELRVELYSCCSEEDYSAGSTPRKLASKLSSSLGRAALEPGACSPTSNGGGATILLPVPSVP</sequence>
<dbReference type="EMBL" id="JAMKFB020000005">
    <property type="protein sequence ID" value="KAL0192982.1"/>
    <property type="molecule type" value="Genomic_DNA"/>
</dbReference>
<evidence type="ECO:0000313" key="4">
    <source>
        <dbReference type="Proteomes" id="UP001529510"/>
    </source>
</evidence>
<name>A0ABD0R397_CIRMR</name>
<evidence type="ECO:0000313" key="3">
    <source>
        <dbReference type="EMBL" id="KAL0192982.1"/>
    </source>
</evidence>
<organism evidence="3 4">
    <name type="scientific">Cirrhinus mrigala</name>
    <name type="common">Mrigala</name>
    <dbReference type="NCBI Taxonomy" id="683832"/>
    <lineage>
        <taxon>Eukaryota</taxon>
        <taxon>Metazoa</taxon>
        <taxon>Chordata</taxon>
        <taxon>Craniata</taxon>
        <taxon>Vertebrata</taxon>
        <taxon>Euteleostomi</taxon>
        <taxon>Actinopterygii</taxon>
        <taxon>Neopterygii</taxon>
        <taxon>Teleostei</taxon>
        <taxon>Ostariophysi</taxon>
        <taxon>Cypriniformes</taxon>
        <taxon>Cyprinidae</taxon>
        <taxon>Labeoninae</taxon>
        <taxon>Labeonini</taxon>
        <taxon>Cirrhinus</taxon>
    </lineage>
</organism>
<dbReference type="Proteomes" id="UP001529510">
    <property type="component" value="Unassembled WGS sequence"/>
</dbReference>
<comment type="caution">
    <text evidence="3">The sequence shown here is derived from an EMBL/GenBank/DDBJ whole genome shotgun (WGS) entry which is preliminary data.</text>
</comment>
<feature type="non-terminal residue" evidence="3">
    <location>
        <position position="1"/>
    </location>
</feature>
<gene>
    <name evidence="3" type="ORF">M9458_011278</name>
</gene>
<accession>A0ABD0R397</accession>
<protein>
    <recommendedName>
        <fullName evidence="2">Anillin homology domain-containing protein</fullName>
    </recommendedName>
</protein>
<evidence type="ECO:0000256" key="1">
    <source>
        <dbReference type="SAM" id="MobiDB-lite"/>
    </source>
</evidence>